<dbReference type="Pfam" id="PF00071">
    <property type="entry name" value="Ras"/>
    <property type="match status" value="1"/>
</dbReference>
<dbReference type="CDD" id="cd00154">
    <property type="entry name" value="Rab"/>
    <property type="match status" value="1"/>
</dbReference>
<dbReference type="GO" id="GO:0003924">
    <property type="term" value="F:GTPase activity"/>
    <property type="evidence" value="ECO:0007669"/>
    <property type="project" value="InterPro"/>
</dbReference>
<dbReference type="PRINTS" id="PR00449">
    <property type="entry name" value="RASTRNSFRMNG"/>
</dbReference>
<dbReference type="InterPro" id="IPR005225">
    <property type="entry name" value="Small_GTP-bd"/>
</dbReference>
<organism evidence="4 5">
    <name type="scientific">Geodia barretti</name>
    <name type="common">Barrett's horny sponge</name>
    <dbReference type="NCBI Taxonomy" id="519541"/>
    <lineage>
        <taxon>Eukaryota</taxon>
        <taxon>Metazoa</taxon>
        <taxon>Porifera</taxon>
        <taxon>Demospongiae</taxon>
        <taxon>Heteroscleromorpha</taxon>
        <taxon>Tetractinellida</taxon>
        <taxon>Astrophorina</taxon>
        <taxon>Geodiidae</taxon>
        <taxon>Geodia</taxon>
    </lineage>
</organism>
<dbReference type="PROSITE" id="PS51421">
    <property type="entry name" value="RAS"/>
    <property type="match status" value="1"/>
</dbReference>
<evidence type="ECO:0000256" key="2">
    <source>
        <dbReference type="ARBA" id="ARBA00023134"/>
    </source>
</evidence>
<accession>A0AA35RCD7</accession>
<name>A0AA35RCD7_GEOBA</name>
<dbReference type="FunFam" id="3.40.50.300:FF:001329">
    <property type="entry name" value="Small GTP-binding protein, putative"/>
    <property type="match status" value="1"/>
</dbReference>
<dbReference type="InterPro" id="IPR050227">
    <property type="entry name" value="Rab"/>
</dbReference>
<proteinExistence type="predicted"/>
<dbReference type="PROSITE" id="PS51417">
    <property type="entry name" value="ARF"/>
    <property type="match status" value="1"/>
</dbReference>
<reference evidence="4" key="1">
    <citation type="submission" date="2023-03" db="EMBL/GenBank/DDBJ databases">
        <authorList>
            <person name="Steffen K."/>
            <person name="Cardenas P."/>
        </authorList>
    </citation>
    <scope>NUCLEOTIDE SEQUENCE</scope>
</reference>
<dbReference type="SMART" id="SM00173">
    <property type="entry name" value="RAS"/>
    <property type="match status" value="1"/>
</dbReference>
<keyword evidence="2" id="KW-0342">GTP-binding</keyword>
<evidence type="ECO:0000313" key="5">
    <source>
        <dbReference type="Proteomes" id="UP001174909"/>
    </source>
</evidence>
<dbReference type="NCBIfam" id="TIGR00231">
    <property type="entry name" value="small_GTP"/>
    <property type="match status" value="1"/>
</dbReference>
<dbReference type="PROSITE" id="PS51419">
    <property type="entry name" value="RAB"/>
    <property type="match status" value="1"/>
</dbReference>
<evidence type="ECO:0000256" key="3">
    <source>
        <dbReference type="SAM" id="MobiDB-lite"/>
    </source>
</evidence>
<dbReference type="PROSITE" id="PS51420">
    <property type="entry name" value="RHO"/>
    <property type="match status" value="1"/>
</dbReference>
<dbReference type="SMART" id="SM00175">
    <property type="entry name" value="RAB"/>
    <property type="match status" value="1"/>
</dbReference>
<dbReference type="SUPFAM" id="SSF52540">
    <property type="entry name" value="P-loop containing nucleoside triphosphate hydrolases"/>
    <property type="match status" value="1"/>
</dbReference>
<keyword evidence="1" id="KW-0547">Nucleotide-binding</keyword>
<evidence type="ECO:0000256" key="1">
    <source>
        <dbReference type="ARBA" id="ARBA00022741"/>
    </source>
</evidence>
<dbReference type="Gene3D" id="3.40.50.300">
    <property type="entry name" value="P-loop containing nucleotide triphosphate hydrolases"/>
    <property type="match status" value="1"/>
</dbReference>
<dbReference type="GO" id="GO:0005525">
    <property type="term" value="F:GTP binding"/>
    <property type="evidence" value="ECO:0007669"/>
    <property type="project" value="UniProtKB-KW"/>
</dbReference>
<dbReference type="EMBL" id="CASHTH010000786">
    <property type="protein sequence ID" value="CAI8007592.1"/>
    <property type="molecule type" value="Genomic_DNA"/>
</dbReference>
<feature type="compositionally biased region" description="Basic and acidic residues" evidence="3">
    <location>
        <begin position="190"/>
        <end position="201"/>
    </location>
</feature>
<sequence length="212" mass="24247">MEPNLTEHLREQNEYKIIVIGAVAVGKTSLVMRYVHDQFRERMSTLIAEKDKVVTVDGQEVHLKIWDTAGQERYQSITNRFYAETKAVIVVYDIVNEDTWTDVDYWAKELNYYLLNELDAGMPVLFVGNKKDLVDRRDEDQKIVSFRQVQEVANAYGFLSPVEVSAKTGHNVEKAFTAIVRQLLKINEGKDSSHTRPKDNFKPPGSTCCSVS</sequence>
<dbReference type="InterPro" id="IPR027417">
    <property type="entry name" value="P-loop_NTPase"/>
</dbReference>
<protein>
    <submittedName>
        <fullName evidence="4">Ras-related protein Rab-5A</fullName>
    </submittedName>
</protein>
<gene>
    <name evidence="4" type="ORF">GBAR_LOCUS5285</name>
</gene>
<dbReference type="Proteomes" id="UP001174909">
    <property type="component" value="Unassembled WGS sequence"/>
</dbReference>
<dbReference type="SMART" id="SM00176">
    <property type="entry name" value="RAN"/>
    <property type="match status" value="1"/>
</dbReference>
<comment type="caution">
    <text evidence="4">The sequence shown here is derived from an EMBL/GenBank/DDBJ whole genome shotgun (WGS) entry which is preliminary data.</text>
</comment>
<dbReference type="SMART" id="SM00174">
    <property type="entry name" value="RHO"/>
    <property type="match status" value="1"/>
</dbReference>
<dbReference type="InterPro" id="IPR001806">
    <property type="entry name" value="Small_GTPase"/>
</dbReference>
<dbReference type="AlphaFoldDB" id="A0AA35RCD7"/>
<evidence type="ECO:0000313" key="4">
    <source>
        <dbReference type="EMBL" id="CAI8007592.1"/>
    </source>
</evidence>
<dbReference type="PANTHER" id="PTHR47977">
    <property type="entry name" value="RAS-RELATED PROTEIN RAB"/>
    <property type="match status" value="1"/>
</dbReference>
<keyword evidence="5" id="KW-1185">Reference proteome</keyword>
<feature type="region of interest" description="Disordered" evidence="3">
    <location>
        <begin position="190"/>
        <end position="212"/>
    </location>
</feature>